<comment type="caution">
    <text evidence="1">The sequence shown here is derived from an EMBL/GenBank/DDBJ whole genome shotgun (WGS) entry which is preliminary data.</text>
</comment>
<sequence>MSNVVLINNQSVSFEVVGYQTYTTSLDIASVFEKRHDNILAQIRELPQDDFNALNFKEIKYQDQKGELRPCYKLTRDGFSLLVMGFTGEKAYRWKIEFINAFNKMENMLKGGGSSNQALNLIASAMQTMLSQNSTILELLKKQKEPFALCDKPTSRIYHRRLSNEEKFIEKVIAVLKKEEGINQGELLARVGTYKDNRSALNWLHSYDGIYWRANLLDAGRYTYSYSLIQE</sequence>
<evidence type="ECO:0000313" key="1">
    <source>
        <dbReference type="EMBL" id="MBR8463644.1"/>
    </source>
</evidence>
<gene>
    <name evidence="1" type="ORF">KDD93_03530</name>
</gene>
<name>A0ABS5HH84_9BACT</name>
<dbReference type="NCBIfam" id="TIGR02681">
    <property type="entry name" value="phage_pRha"/>
    <property type="match status" value="1"/>
</dbReference>
<dbReference type="InterPro" id="IPR014054">
    <property type="entry name" value="Phage_regulatory_Rha"/>
</dbReference>
<dbReference type="RefSeq" id="WP_212141739.1">
    <property type="nucleotide sequence ID" value="NZ_JAGSSW010000002.1"/>
</dbReference>
<accession>A0ABS5HH84</accession>
<dbReference type="EMBL" id="JAGSSW010000002">
    <property type="protein sequence ID" value="MBR8463644.1"/>
    <property type="molecule type" value="Genomic_DNA"/>
</dbReference>
<reference evidence="1 2" key="1">
    <citation type="submission" date="2021-04" db="EMBL/GenBank/DDBJ databases">
        <title>Molecular and phenotypic characterization and identification of bacterial isolates recovered from the Anatolian ground squirrels (Spermophilus xanthoprymnus) and which have the potential to form a new species in the Campylobacter genus.</title>
        <authorList>
            <person name="Aydin F."/>
            <person name="Abay S."/>
            <person name="Kayman T."/>
            <person name="Karakaya E."/>
            <person name="Mustak H.K."/>
            <person name="Mustak I.B."/>
            <person name="Bilgin N."/>
            <person name="Duzler A."/>
            <person name="Sahin O."/>
            <person name="Guran O."/>
            <person name="Saticioglu I.B."/>
        </authorList>
    </citation>
    <scope>NUCLEOTIDE SEQUENCE [LARGE SCALE GENOMIC DNA]</scope>
    <source>
        <strain evidence="2">faydin-G24</strain>
    </source>
</reference>
<evidence type="ECO:0000313" key="2">
    <source>
        <dbReference type="Proteomes" id="UP000682951"/>
    </source>
</evidence>
<dbReference type="Pfam" id="PF09669">
    <property type="entry name" value="Phage_pRha"/>
    <property type="match status" value="1"/>
</dbReference>
<dbReference type="Proteomes" id="UP000682951">
    <property type="component" value="Unassembled WGS sequence"/>
</dbReference>
<organism evidence="1 2">
    <name type="scientific">Campylobacter anatolicus</name>
    <dbReference type="NCBI Taxonomy" id="2829105"/>
    <lineage>
        <taxon>Bacteria</taxon>
        <taxon>Pseudomonadati</taxon>
        <taxon>Campylobacterota</taxon>
        <taxon>Epsilonproteobacteria</taxon>
        <taxon>Campylobacterales</taxon>
        <taxon>Campylobacteraceae</taxon>
        <taxon>Campylobacter</taxon>
    </lineage>
</organism>
<keyword evidence="2" id="KW-1185">Reference proteome</keyword>
<protein>
    <submittedName>
        <fullName evidence="1">Rha family transcriptional regulator</fullName>
    </submittedName>
</protein>
<proteinExistence type="predicted"/>